<dbReference type="CDD" id="cd02440">
    <property type="entry name" value="AdoMet_MTases"/>
    <property type="match status" value="1"/>
</dbReference>
<dbReference type="Pfam" id="PF13679">
    <property type="entry name" value="Methyltransf_32"/>
    <property type="match status" value="1"/>
</dbReference>
<dbReference type="PANTHER" id="PTHR13369">
    <property type="match status" value="1"/>
</dbReference>
<dbReference type="PANTHER" id="PTHR13369:SF3">
    <property type="entry name" value="METHYLTRANSFERASE DOMAIN-CONTAINING PROTEIN"/>
    <property type="match status" value="1"/>
</dbReference>
<dbReference type="InterPro" id="IPR025714">
    <property type="entry name" value="Methyltranfer_dom"/>
</dbReference>
<keyword evidence="2" id="KW-0808">Transferase</keyword>
<dbReference type="EMBL" id="JAUJWV010000003">
    <property type="protein sequence ID" value="MDN7243282.1"/>
    <property type="molecule type" value="Genomic_DNA"/>
</dbReference>
<dbReference type="Gene3D" id="3.40.50.150">
    <property type="entry name" value="Vaccinia Virus protein VP39"/>
    <property type="match status" value="1"/>
</dbReference>
<dbReference type="InterPro" id="IPR029063">
    <property type="entry name" value="SAM-dependent_MTases_sf"/>
</dbReference>
<dbReference type="SUPFAM" id="SSF53335">
    <property type="entry name" value="S-adenosyl-L-methionine-dependent methyltransferases"/>
    <property type="match status" value="1"/>
</dbReference>
<dbReference type="GO" id="GO:0008168">
    <property type="term" value="F:methyltransferase activity"/>
    <property type="evidence" value="ECO:0007669"/>
    <property type="project" value="UniProtKB-KW"/>
</dbReference>
<organism evidence="2 3">
    <name type="scientific">Planococcus shixiaomingii</name>
    <dbReference type="NCBI Taxonomy" id="3058393"/>
    <lineage>
        <taxon>Bacteria</taxon>
        <taxon>Bacillati</taxon>
        <taxon>Bacillota</taxon>
        <taxon>Bacilli</taxon>
        <taxon>Bacillales</taxon>
        <taxon>Caryophanaceae</taxon>
        <taxon>Planococcus</taxon>
    </lineage>
</organism>
<evidence type="ECO:0000313" key="3">
    <source>
        <dbReference type="Proteomes" id="UP001172055"/>
    </source>
</evidence>
<reference evidence="2 3" key="1">
    <citation type="submission" date="2023-06" db="EMBL/GenBank/DDBJ databases">
        <title>Novel species in genus Planococcus.</title>
        <authorList>
            <person name="Ning S."/>
        </authorList>
    </citation>
    <scope>NUCLEOTIDE SEQUENCE [LARGE SCALE GENOMIC DNA]</scope>
    <source>
        <strain evidence="2 3">N028</strain>
    </source>
</reference>
<keyword evidence="3" id="KW-1185">Reference proteome</keyword>
<accession>A0ABT8N5X1</accession>
<evidence type="ECO:0000259" key="1">
    <source>
        <dbReference type="Pfam" id="PF13679"/>
    </source>
</evidence>
<comment type="caution">
    <text evidence="2">The sequence shown here is derived from an EMBL/GenBank/DDBJ whole genome shotgun (WGS) entry which is preliminary data.</text>
</comment>
<name>A0ABT8N5X1_9BACL</name>
<dbReference type="GO" id="GO:0032259">
    <property type="term" value="P:methylation"/>
    <property type="evidence" value="ECO:0007669"/>
    <property type="project" value="UniProtKB-KW"/>
</dbReference>
<sequence>MELQTMHTQLTERLGGRELVSATISQPRLKSNDIKRIKLKPVTIKNDYRIQFEYQHEHVLKHENLAVDEAAAKLEAIFGDFRQALFQFAEEKVQIQLSKKFKVSWKSEETEAKTAELSHNRKKQYLLEDGIPYPFLVRLGVQSADGQVKKQKYDKFRQINRFIEFIDDALEHLPKGRTVRILDFGSGKSYLTFALYHYLRIEKGLDLRVTGLDLKKEVIEECQKIAEDLGYDQLEFLVGDINEYNEESAVDMVVTLHACDTATDMALSRAVKWNASVILSVPCCQHELNSQIDAPELGLMLQHGLIKERFSALATDSIRAEILSLVGYETQLMEFIDLENTPKNILIRAYKTGKKPATGQFDRYKAFTQLLSAQPFLENELKHLL</sequence>
<proteinExistence type="predicted"/>
<evidence type="ECO:0000313" key="2">
    <source>
        <dbReference type="EMBL" id="MDN7243282.1"/>
    </source>
</evidence>
<protein>
    <submittedName>
        <fullName evidence="2">SAM-dependent methyltransferase</fullName>
    </submittedName>
</protein>
<feature type="domain" description="Methyltransferase" evidence="1">
    <location>
        <begin position="154"/>
        <end position="291"/>
    </location>
</feature>
<dbReference type="RefSeq" id="WP_300987017.1">
    <property type="nucleotide sequence ID" value="NZ_CP129236.1"/>
</dbReference>
<dbReference type="Proteomes" id="UP001172055">
    <property type="component" value="Unassembled WGS sequence"/>
</dbReference>
<gene>
    <name evidence="2" type="ORF">QWY14_15870</name>
</gene>
<keyword evidence="2" id="KW-0489">Methyltransferase</keyword>